<protein>
    <submittedName>
        <fullName evidence="1">Uncharacterized protein</fullName>
    </submittedName>
</protein>
<reference evidence="1 2" key="2">
    <citation type="journal article" date="2022" name="Mol. Ecol. Resour.">
        <title>The genomes of chicory, endive, great burdock and yacon provide insights into Asteraceae paleo-polyploidization history and plant inulin production.</title>
        <authorList>
            <person name="Fan W."/>
            <person name="Wang S."/>
            <person name="Wang H."/>
            <person name="Wang A."/>
            <person name="Jiang F."/>
            <person name="Liu H."/>
            <person name="Zhao H."/>
            <person name="Xu D."/>
            <person name="Zhang Y."/>
        </authorList>
    </citation>
    <scope>NUCLEOTIDE SEQUENCE [LARGE SCALE GENOMIC DNA]</scope>
    <source>
        <strain evidence="2">cv. Niubang</strain>
    </source>
</reference>
<organism evidence="1 2">
    <name type="scientific">Arctium lappa</name>
    <name type="common">Greater burdock</name>
    <name type="synonym">Lappa major</name>
    <dbReference type="NCBI Taxonomy" id="4217"/>
    <lineage>
        <taxon>Eukaryota</taxon>
        <taxon>Viridiplantae</taxon>
        <taxon>Streptophyta</taxon>
        <taxon>Embryophyta</taxon>
        <taxon>Tracheophyta</taxon>
        <taxon>Spermatophyta</taxon>
        <taxon>Magnoliopsida</taxon>
        <taxon>eudicotyledons</taxon>
        <taxon>Gunneridae</taxon>
        <taxon>Pentapetalae</taxon>
        <taxon>asterids</taxon>
        <taxon>campanulids</taxon>
        <taxon>Asterales</taxon>
        <taxon>Asteraceae</taxon>
        <taxon>Carduoideae</taxon>
        <taxon>Cardueae</taxon>
        <taxon>Arctiinae</taxon>
        <taxon>Arctium</taxon>
    </lineage>
</organism>
<name>A0ACB9ELB3_ARCLA</name>
<comment type="caution">
    <text evidence="1">The sequence shown here is derived from an EMBL/GenBank/DDBJ whole genome shotgun (WGS) entry which is preliminary data.</text>
</comment>
<reference evidence="2" key="1">
    <citation type="journal article" date="2022" name="Mol. Ecol. Resour.">
        <title>The genomes of chicory, endive, great burdock and yacon provide insights into Asteraceae palaeo-polyploidization history and plant inulin production.</title>
        <authorList>
            <person name="Fan W."/>
            <person name="Wang S."/>
            <person name="Wang H."/>
            <person name="Wang A."/>
            <person name="Jiang F."/>
            <person name="Liu H."/>
            <person name="Zhao H."/>
            <person name="Xu D."/>
            <person name="Zhang Y."/>
        </authorList>
    </citation>
    <scope>NUCLEOTIDE SEQUENCE [LARGE SCALE GENOMIC DNA]</scope>
    <source>
        <strain evidence="2">cv. Niubang</strain>
    </source>
</reference>
<dbReference type="EMBL" id="CM042048">
    <property type="protein sequence ID" value="KAI3759496.1"/>
    <property type="molecule type" value="Genomic_DNA"/>
</dbReference>
<evidence type="ECO:0000313" key="1">
    <source>
        <dbReference type="EMBL" id="KAI3759496.1"/>
    </source>
</evidence>
<sequence>MVLSNLQQICAFMFHTFQHNAILYGFYTWYNHLKVVWFWRNKCNSDYDQTWFDGCNKDGCSLLMVCPFVKGLLVNVGIKDGFKGIAAFLFLDTVAKALLQESVAILLLLVAV</sequence>
<accession>A0ACB9ELB3</accession>
<evidence type="ECO:0000313" key="2">
    <source>
        <dbReference type="Proteomes" id="UP001055879"/>
    </source>
</evidence>
<keyword evidence="2" id="KW-1185">Reference proteome</keyword>
<dbReference type="Proteomes" id="UP001055879">
    <property type="component" value="Linkage Group LG02"/>
</dbReference>
<gene>
    <name evidence="1" type="ORF">L6452_07366</name>
</gene>
<proteinExistence type="predicted"/>